<dbReference type="GO" id="GO:0046872">
    <property type="term" value="F:metal ion binding"/>
    <property type="evidence" value="ECO:0007669"/>
    <property type="project" value="UniProtKB-KW"/>
</dbReference>
<accession>A0AAV7TEP0</accession>
<keyword evidence="14" id="KW-0676">Redox-active center</keyword>
<dbReference type="PANTHER" id="PTHR46679">
    <property type="match status" value="1"/>
</dbReference>
<dbReference type="Gene3D" id="3.40.30.10">
    <property type="entry name" value="Glutaredoxin"/>
    <property type="match status" value="1"/>
</dbReference>
<dbReference type="SUPFAM" id="SSF52833">
    <property type="entry name" value="Thioredoxin-like"/>
    <property type="match status" value="1"/>
</dbReference>
<evidence type="ECO:0000256" key="14">
    <source>
        <dbReference type="ARBA" id="ARBA00023284"/>
    </source>
</evidence>
<dbReference type="PROSITE" id="PS00195">
    <property type="entry name" value="GLUTAREDOXIN_1"/>
    <property type="match status" value="1"/>
</dbReference>
<evidence type="ECO:0000256" key="16">
    <source>
        <dbReference type="ARBA" id="ARBA00038558"/>
    </source>
</evidence>
<comment type="caution">
    <text evidence="19">The sequence shown here is derived from an EMBL/GenBank/DDBJ whole genome shotgun (WGS) entry which is preliminary data.</text>
</comment>
<keyword evidence="10" id="KW-0411">Iron-sulfur</keyword>
<comment type="similarity">
    <text evidence="3">Belongs to the glutaredoxin family.</text>
</comment>
<dbReference type="InterPro" id="IPR002109">
    <property type="entry name" value="Glutaredoxin"/>
</dbReference>
<proteinExistence type="inferred from homology"/>
<dbReference type="PROSITE" id="PS51354">
    <property type="entry name" value="GLUTAREDOXIN_2"/>
    <property type="match status" value="1"/>
</dbReference>
<evidence type="ECO:0000256" key="1">
    <source>
        <dbReference type="ARBA" id="ARBA00002549"/>
    </source>
</evidence>
<gene>
    <name evidence="19" type="ORF">NDU88_006109</name>
</gene>
<dbReference type="PANTHER" id="PTHR46679:SF1">
    <property type="entry name" value="GLUTAREDOXIN-2, MITOCHONDRIAL"/>
    <property type="match status" value="1"/>
</dbReference>
<evidence type="ECO:0000256" key="8">
    <source>
        <dbReference type="ARBA" id="ARBA00022982"/>
    </source>
</evidence>
<feature type="domain" description="Glutaredoxin" evidence="18">
    <location>
        <begin position="80"/>
        <end position="142"/>
    </location>
</feature>
<keyword evidence="11" id="KW-0496">Mitochondrion</keyword>
<dbReference type="NCBIfam" id="TIGR02180">
    <property type="entry name" value="GRX_euk"/>
    <property type="match status" value="1"/>
</dbReference>
<dbReference type="AlphaFoldDB" id="A0AAV7TEP0"/>
<sequence length="170" mass="18748">MNANAWAVLILNYVVDGETLMWSLVYDEGAVCLGCRDILLISYTLLFCFFSMGNNTSSNRELLDAGAVKLVEEAISHNCVVIFSKTSCPFCTMAKNVFSDLNVAYTVIELDMQENGNQLQAVLHQMTGDRTVPRVFVNGTCIGGGTDTRKLHQQGKLLPLVRQCAASYEH</sequence>
<dbReference type="Proteomes" id="UP001066276">
    <property type="component" value="Chromosome 4_1"/>
</dbReference>
<dbReference type="Pfam" id="PF00462">
    <property type="entry name" value="Glutaredoxin"/>
    <property type="match status" value="1"/>
</dbReference>
<evidence type="ECO:0000313" key="19">
    <source>
        <dbReference type="EMBL" id="KAJ1174287.1"/>
    </source>
</evidence>
<dbReference type="InterPro" id="IPR036249">
    <property type="entry name" value="Thioredoxin-like_sf"/>
</dbReference>
<keyword evidence="6" id="KW-0479">Metal-binding</keyword>
<reference evidence="19" key="1">
    <citation type="journal article" date="2022" name="bioRxiv">
        <title>Sequencing and chromosome-scale assembly of the giantPleurodeles waltlgenome.</title>
        <authorList>
            <person name="Brown T."/>
            <person name="Elewa A."/>
            <person name="Iarovenko S."/>
            <person name="Subramanian E."/>
            <person name="Araus A.J."/>
            <person name="Petzold A."/>
            <person name="Susuki M."/>
            <person name="Suzuki K.-i.T."/>
            <person name="Hayashi T."/>
            <person name="Toyoda A."/>
            <person name="Oliveira C."/>
            <person name="Osipova E."/>
            <person name="Leigh N.D."/>
            <person name="Simon A."/>
            <person name="Yun M.H."/>
        </authorList>
    </citation>
    <scope>NUCLEOTIDE SEQUENCE</scope>
    <source>
        <strain evidence="19">20211129_DDA</strain>
        <tissue evidence="19">Liver</tissue>
    </source>
</reference>
<dbReference type="InterPro" id="IPR011767">
    <property type="entry name" value="GLR_AS"/>
</dbReference>
<evidence type="ECO:0000259" key="18">
    <source>
        <dbReference type="Pfam" id="PF00462"/>
    </source>
</evidence>
<keyword evidence="7" id="KW-0809">Transit peptide</keyword>
<evidence type="ECO:0000256" key="17">
    <source>
        <dbReference type="ARBA" id="ARBA00039819"/>
    </source>
</evidence>
<evidence type="ECO:0000256" key="11">
    <source>
        <dbReference type="ARBA" id="ARBA00023128"/>
    </source>
</evidence>
<keyword evidence="5" id="KW-0001">2Fe-2S</keyword>
<comment type="subunit">
    <text evidence="16">Monomer; active form. Homodimer; inactive form. The homodimer is probably linked by 1 2Fe-2S cluster.</text>
</comment>
<evidence type="ECO:0000256" key="9">
    <source>
        <dbReference type="ARBA" id="ARBA00023004"/>
    </source>
</evidence>
<dbReference type="GO" id="GO:0051537">
    <property type="term" value="F:2 iron, 2 sulfur cluster binding"/>
    <property type="evidence" value="ECO:0007669"/>
    <property type="project" value="UniProtKB-KW"/>
</dbReference>
<evidence type="ECO:0000256" key="15">
    <source>
        <dbReference type="ARBA" id="ARBA00037470"/>
    </source>
</evidence>
<dbReference type="InterPro" id="IPR014025">
    <property type="entry name" value="Glutaredoxin_subgr"/>
</dbReference>
<dbReference type="GO" id="GO:0005739">
    <property type="term" value="C:mitochondrion"/>
    <property type="evidence" value="ECO:0007669"/>
    <property type="project" value="UniProtKB-SubCell"/>
</dbReference>
<name>A0AAV7TEP0_PLEWA</name>
<evidence type="ECO:0000256" key="5">
    <source>
        <dbReference type="ARBA" id="ARBA00022714"/>
    </source>
</evidence>
<dbReference type="CDD" id="cd03419">
    <property type="entry name" value="GRX_GRXh_1_2_like"/>
    <property type="match status" value="1"/>
</dbReference>
<protein>
    <recommendedName>
        <fullName evidence="17">Glutaredoxin-2, mitochondrial</fullName>
    </recommendedName>
</protein>
<keyword evidence="9" id="KW-0408">Iron</keyword>
<evidence type="ECO:0000256" key="6">
    <source>
        <dbReference type="ARBA" id="ARBA00022723"/>
    </source>
</evidence>
<evidence type="ECO:0000256" key="2">
    <source>
        <dbReference type="ARBA" id="ARBA00004173"/>
    </source>
</evidence>
<evidence type="ECO:0000313" key="20">
    <source>
        <dbReference type="Proteomes" id="UP001066276"/>
    </source>
</evidence>
<evidence type="ECO:0000256" key="12">
    <source>
        <dbReference type="ARBA" id="ARBA00023157"/>
    </source>
</evidence>
<comment type="function">
    <text evidence="1">Has a glutathione-disulfide oxidoreductase activity in the presence of NADPH and glutathione reductase. Reduces low molecular weight disulfides and proteins.</text>
</comment>
<dbReference type="FunFam" id="3.40.30.10:FF:000026">
    <property type="entry name" value="Glutaredoxin 2"/>
    <property type="match status" value="1"/>
</dbReference>
<comment type="function">
    <text evidence="15">Glutathione-dependent oxidoreductase that facilitates the maintenance of mitochondrial redox homeostasis upon induction of apoptosis by oxidative stress. Involved in response to hydrogen peroxide and regulation of apoptosis caused by oxidative stress. Acts as a very efficient catalyst of monothiol reactions because of its high affinity for protein glutathione-mixed disulfides. Can receive electrons not only from glutathione (GSH), but also from thioredoxin reductase supporting both monothiol and dithiol reactions. Efficiently catalyzes both glutathionylation and deglutathionylation of mitochondrial complex I, which in turn regulates the superoxide production by the complex. Overexpression decreases the susceptibility to apoptosis and prevents loss of cardiolipin and cytochrome c release.</text>
</comment>
<dbReference type="InterPro" id="IPR011899">
    <property type="entry name" value="Glutaredoxin_euk/vir"/>
</dbReference>
<dbReference type="GO" id="GO:0015035">
    <property type="term" value="F:protein-disulfide reductase activity"/>
    <property type="evidence" value="ECO:0007669"/>
    <property type="project" value="TreeGrafter"/>
</dbReference>
<evidence type="ECO:0000256" key="4">
    <source>
        <dbReference type="ARBA" id="ARBA00022448"/>
    </source>
</evidence>
<keyword evidence="20" id="KW-1185">Reference proteome</keyword>
<comment type="subcellular location">
    <subcellularLocation>
        <location evidence="2">Mitochondrion</location>
    </subcellularLocation>
</comment>
<evidence type="ECO:0000256" key="10">
    <source>
        <dbReference type="ARBA" id="ARBA00023014"/>
    </source>
</evidence>
<organism evidence="19 20">
    <name type="scientific">Pleurodeles waltl</name>
    <name type="common">Iberian ribbed newt</name>
    <dbReference type="NCBI Taxonomy" id="8319"/>
    <lineage>
        <taxon>Eukaryota</taxon>
        <taxon>Metazoa</taxon>
        <taxon>Chordata</taxon>
        <taxon>Craniata</taxon>
        <taxon>Vertebrata</taxon>
        <taxon>Euteleostomi</taxon>
        <taxon>Amphibia</taxon>
        <taxon>Batrachia</taxon>
        <taxon>Caudata</taxon>
        <taxon>Salamandroidea</taxon>
        <taxon>Salamandridae</taxon>
        <taxon>Pleurodelinae</taxon>
        <taxon>Pleurodeles</taxon>
    </lineage>
</organism>
<keyword evidence="8" id="KW-0249">Electron transport</keyword>
<evidence type="ECO:0000256" key="7">
    <source>
        <dbReference type="ARBA" id="ARBA00022946"/>
    </source>
</evidence>
<keyword evidence="4" id="KW-0813">Transport</keyword>
<dbReference type="PRINTS" id="PR00160">
    <property type="entry name" value="GLUTAREDOXIN"/>
</dbReference>
<evidence type="ECO:0000256" key="13">
    <source>
        <dbReference type="ARBA" id="ARBA00023206"/>
    </source>
</evidence>
<keyword evidence="12" id="KW-1015">Disulfide bond</keyword>
<dbReference type="EMBL" id="JANPWB010000007">
    <property type="protein sequence ID" value="KAJ1174287.1"/>
    <property type="molecule type" value="Genomic_DNA"/>
</dbReference>
<keyword evidence="13" id="KW-0318">Glutathionylation</keyword>
<evidence type="ECO:0000256" key="3">
    <source>
        <dbReference type="ARBA" id="ARBA00007787"/>
    </source>
</evidence>